<reference evidence="7 8" key="1">
    <citation type="journal article" date="2015" name="Antonie Van Leeuwenhoek">
        <title>Lampropedia puyangensis sp. nov., isolated from symptomatic bark of Populus ? euramericana canker and emended description of Lampropedia hyalina (Ehrenberg 1832) Lee et al. 2004.</title>
        <authorList>
            <person name="Li Y."/>
            <person name="Wang T."/>
            <person name="Piao C.G."/>
            <person name="Wang L.F."/>
            <person name="Tian G.Z."/>
            <person name="Zhu T.H."/>
            <person name="Guo M.W."/>
        </authorList>
    </citation>
    <scope>NUCLEOTIDE SEQUENCE [LARGE SCALE GENOMIC DNA]</scope>
    <source>
        <strain evidence="7 8">2-bin</strain>
    </source>
</reference>
<evidence type="ECO:0000256" key="4">
    <source>
        <dbReference type="ARBA" id="ARBA00023159"/>
    </source>
</evidence>
<keyword evidence="4" id="KW-0010">Activator</keyword>
<dbReference type="Pfam" id="PF03466">
    <property type="entry name" value="LysR_substrate"/>
    <property type="match status" value="1"/>
</dbReference>
<accession>A0A4S8F1N3</accession>
<keyword evidence="5" id="KW-0804">Transcription</keyword>
<proteinExistence type="inferred from homology"/>
<evidence type="ECO:0000256" key="3">
    <source>
        <dbReference type="ARBA" id="ARBA00023125"/>
    </source>
</evidence>
<name>A0A4S8F1N3_9BURK</name>
<keyword evidence="8" id="KW-1185">Reference proteome</keyword>
<dbReference type="InterPro" id="IPR036390">
    <property type="entry name" value="WH_DNA-bd_sf"/>
</dbReference>
<dbReference type="Pfam" id="PF00126">
    <property type="entry name" value="HTH_1"/>
    <property type="match status" value="1"/>
</dbReference>
<dbReference type="PRINTS" id="PR00039">
    <property type="entry name" value="HTHLYSR"/>
</dbReference>
<gene>
    <name evidence="7" type="ORF">E9531_11140</name>
</gene>
<protein>
    <submittedName>
        <fullName evidence="7">LysR family transcriptional regulator</fullName>
    </submittedName>
</protein>
<evidence type="ECO:0000259" key="6">
    <source>
        <dbReference type="PROSITE" id="PS50931"/>
    </source>
</evidence>
<dbReference type="Gene3D" id="3.40.190.290">
    <property type="match status" value="1"/>
</dbReference>
<dbReference type="OrthoDB" id="8587114at2"/>
<dbReference type="InterPro" id="IPR000847">
    <property type="entry name" value="LysR_HTH_N"/>
</dbReference>
<dbReference type="FunFam" id="1.10.10.10:FF:000001">
    <property type="entry name" value="LysR family transcriptional regulator"/>
    <property type="match status" value="1"/>
</dbReference>
<dbReference type="GO" id="GO:2000142">
    <property type="term" value="P:regulation of DNA-templated transcription initiation"/>
    <property type="evidence" value="ECO:0007669"/>
    <property type="project" value="TreeGrafter"/>
</dbReference>
<dbReference type="PROSITE" id="PS50931">
    <property type="entry name" value="HTH_LYSR"/>
    <property type="match status" value="1"/>
</dbReference>
<organism evidence="7 8">
    <name type="scientific">Lampropedia puyangensis</name>
    <dbReference type="NCBI Taxonomy" id="1330072"/>
    <lineage>
        <taxon>Bacteria</taxon>
        <taxon>Pseudomonadati</taxon>
        <taxon>Pseudomonadota</taxon>
        <taxon>Betaproteobacteria</taxon>
        <taxon>Burkholderiales</taxon>
        <taxon>Comamonadaceae</taxon>
        <taxon>Lampropedia</taxon>
    </lineage>
</organism>
<keyword evidence="2" id="KW-0805">Transcription regulation</keyword>
<evidence type="ECO:0000256" key="5">
    <source>
        <dbReference type="ARBA" id="ARBA00023163"/>
    </source>
</evidence>
<comment type="similarity">
    <text evidence="1">Belongs to the LysR transcriptional regulatory family.</text>
</comment>
<dbReference type="SUPFAM" id="SSF53850">
    <property type="entry name" value="Periplasmic binding protein-like II"/>
    <property type="match status" value="1"/>
</dbReference>
<dbReference type="GO" id="GO:0003700">
    <property type="term" value="F:DNA-binding transcription factor activity"/>
    <property type="evidence" value="ECO:0007669"/>
    <property type="project" value="InterPro"/>
</dbReference>
<evidence type="ECO:0000313" key="8">
    <source>
        <dbReference type="Proteomes" id="UP000308917"/>
    </source>
</evidence>
<dbReference type="SUPFAM" id="SSF46785">
    <property type="entry name" value="Winged helix' DNA-binding domain"/>
    <property type="match status" value="1"/>
</dbReference>
<sequence>MEMRQLRYFVGVAEAGSLLAASERLHIAQPALGQQISALEEDVQAKLFERSRRGMQLTEAGKVFLEHAHLILADAERARLAVRDMASIPRGQVALGLPTTVALIASIPLLQACREQLPQVQLNIVEAYSGFLREWLQAGRLDVAVLMGDAADASLTQTPMLMDELVFVAGPQGKKLPRQLPMQALAQWPMIVPSKGHGLRKIIDQANQGHTHAWNVVAEMDSLGSVKRAVQAGLGCTILPAGAVAQEVQQGLLRTAHIDSALMNRRVVCAVHAARPMSAAGTAVHGLVQQVLRRMVAQGSWPAQWIGDDRPA</sequence>
<dbReference type="GO" id="GO:0003677">
    <property type="term" value="F:DNA binding"/>
    <property type="evidence" value="ECO:0007669"/>
    <property type="project" value="UniProtKB-KW"/>
</dbReference>
<feature type="domain" description="HTH lysR-type" evidence="6">
    <location>
        <begin position="1"/>
        <end position="58"/>
    </location>
</feature>
<dbReference type="PANTHER" id="PTHR30293:SF0">
    <property type="entry name" value="NITROGEN ASSIMILATION REGULATORY PROTEIN NAC"/>
    <property type="match status" value="1"/>
</dbReference>
<keyword evidence="3" id="KW-0238">DNA-binding</keyword>
<dbReference type="AlphaFoldDB" id="A0A4S8F1N3"/>
<dbReference type="EMBL" id="STFG01000012">
    <property type="protein sequence ID" value="THT99973.1"/>
    <property type="molecule type" value="Genomic_DNA"/>
</dbReference>
<dbReference type="InterPro" id="IPR036388">
    <property type="entry name" value="WH-like_DNA-bd_sf"/>
</dbReference>
<evidence type="ECO:0000256" key="2">
    <source>
        <dbReference type="ARBA" id="ARBA00023015"/>
    </source>
</evidence>
<dbReference type="PANTHER" id="PTHR30293">
    <property type="entry name" value="TRANSCRIPTIONAL REGULATORY PROTEIN NAC-RELATED"/>
    <property type="match status" value="1"/>
</dbReference>
<dbReference type="InterPro" id="IPR005119">
    <property type="entry name" value="LysR_subst-bd"/>
</dbReference>
<evidence type="ECO:0000313" key="7">
    <source>
        <dbReference type="EMBL" id="THT99973.1"/>
    </source>
</evidence>
<comment type="caution">
    <text evidence="7">The sequence shown here is derived from an EMBL/GenBank/DDBJ whole genome shotgun (WGS) entry which is preliminary data.</text>
</comment>
<dbReference type="Gene3D" id="1.10.10.10">
    <property type="entry name" value="Winged helix-like DNA-binding domain superfamily/Winged helix DNA-binding domain"/>
    <property type="match status" value="1"/>
</dbReference>
<dbReference type="Proteomes" id="UP000308917">
    <property type="component" value="Unassembled WGS sequence"/>
</dbReference>
<evidence type="ECO:0000256" key="1">
    <source>
        <dbReference type="ARBA" id="ARBA00009437"/>
    </source>
</evidence>